<dbReference type="KEGG" id="bnn:FOA43_004309"/>
<evidence type="ECO:0000313" key="3">
    <source>
        <dbReference type="Proteomes" id="UP000662931"/>
    </source>
</evidence>
<dbReference type="OrthoDB" id="3990055at2759"/>
<feature type="compositionally biased region" description="Basic residues" evidence="1">
    <location>
        <begin position="255"/>
        <end position="266"/>
    </location>
</feature>
<dbReference type="EMBL" id="CP064815">
    <property type="protein sequence ID" value="QPG76915.1"/>
    <property type="molecule type" value="Genomic_DNA"/>
</dbReference>
<evidence type="ECO:0000256" key="1">
    <source>
        <dbReference type="SAM" id="MobiDB-lite"/>
    </source>
</evidence>
<protein>
    <submittedName>
        <fullName evidence="2">Uncharacterized protein</fullName>
    </submittedName>
</protein>
<evidence type="ECO:0000313" key="2">
    <source>
        <dbReference type="EMBL" id="QPG76915.1"/>
    </source>
</evidence>
<accession>A0A875S9Y0</accession>
<name>A0A875S9Y0_EENNA</name>
<feature type="region of interest" description="Disordered" evidence="1">
    <location>
        <begin position="233"/>
        <end position="300"/>
    </location>
</feature>
<proteinExistence type="predicted"/>
<keyword evidence="3" id="KW-1185">Reference proteome</keyword>
<feature type="region of interest" description="Disordered" evidence="1">
    <location>
        <begin position="367"/>
        <end position="409"/>
    </location>
</feature>
<dbReference type="RefSeq" id="XP_038780480.1">
    <property type="nucleotide sequence ID" value="XM_038924552.1"/>
</dbReference>
<dbReference type="Proteomes" id="UP000662931">
    <property type="component" value="Chromosome 4"/>
</dbReference>
<reference evidence="2" key="1">
    <citation type="submission" date="2020-10" db="EMBL/GenBank/DDBJ databases">
        <authorList>
            <person name="Roach M.J.R."/>
        </authorList>
    </citation>
    <scope>NUCLEOTIDE SEQUENCE</scope>
    <source>
        <strain evidence="2">CBS 1945</strain>
    </source>
</reference>
<dbReference type="GeneID" id="62197709"/>
<dbReference type="AlphaFoldDB" id="A0A875S9Y0"/>
<feature type="compositionally biased region" description="Polar residues" evidence="1">
    <location>
        <begin position="11"/>
        <end position="28"/>
    </location>
</feature>
<gene>
    <name evidence="2" type="ORF">FOA43_004309</name>
</gene>
<feature type="compositionally biased region" description="Acidic residues" evidence="1">
    <location>
        <begin position="372"/>
        <end position="381"/>
    </location>
</feature>
<organism evidence="2 3">
    <name type="scientific">Eeniella nana</name>
    <name type="common">Yeast</name>
    <name type="synonym">Brettanomyces nanus</name>
    <dbReference type="NCBI Taxonomy" id="13502"/>
    <lineage>
        <taxon>Eukaryota</taxon>
        <taxon>Fungi</taxon>
        <taxon>Dikarya</taxon>
        <taxon>Ascomycota</taxon>
        <taxon>Saccharomycotina</taxon>
        <taxon>Pichiomycetes</taxon>
        <taxon>Pichiales</taxon>
        <taxon>Pichiaceae</taxon>
        <taxon>Brettanomyces</taxon>
    </lineage>
</organism>
<feature type="region of interest" description="Disordered" evidence="1">
    <location>
        <begin position="1"/>
        <end position="39"/>
    </location>
</feature>
<feature type="region of interest" description="Disordered" evidence="1">
    <location>
        <begin position="478"/>
        <end position="497"/>
    </location>
</feature>
<sequence length="737" mass="81298">MRSFMKVHLRNSASSLDKESQTPNSSTHGHSHDSPSLALMNSSIVNADVSTSSSAITSTTSSPIKKLLSPIRYPKKKHSTVSLPGLPQSSPKLVTKSSFTSLTSAASNGTSNASGGTGFFSRLKQHERHFSGELGRVGFDRHSLESNEKPVLTCDSYSFNCADYMSGSIVASVPTHLMVNTSATDTGVLESPTTIFGTKTHTWGFDDGSNTLHPGLVKPPIPVKLRSFEKATGATGTMDSTPDHKNSVSFVISAKPKRPKKDRTKRYGFVEDDDVDGEDDGNDDDEVSLDSDTSSQFSFQAGGRNASIKYYKSKDQIRKELEEDKEKQSSENFMQFINSCEPLNELDDDMNYVDFDARDDTDDLFNRRMFSDDDEDGEEEHEASSSPKEGPSAKLDSDDGPVPSSSPIDQNAQISMLLQQLRGSSIEDKAVSSDAIDYCKVLQHSTVPEEAIITELPQQTLNVLERETNEDGESCISFSEGKPQSELHPSSSDSVRYMHSGPPRIRSLKYNQIGSDFEEDNLNNIKNKYSWLPGEERNKSKSIDDNDNEYMAQFPSVDSSMLDEVNEIPDEYDYEVNYDDQGIKCGNSHDTLSRSSSAPNNNTQSGLVAAGISGNRISLNEKTITLFNPISPPSESKSPENIQLSEHAQIPCLHPALRKHYYTEFLNNGGRPLGGFSSRYDEILGDDNHDFNTNDINDEEDEFTFFSPKISDANIGESSFLTTITEASNEDFQPQHQ</sequence>
<feature type="compositionally biased region" description="Low complexity" evidence="1">
    <location>
        <begin position="400"/>
        <end position="409"/>
    </location>
</feature>
<feature type="compositionally biased region" description="Acidic residues" evidence="1">
    <location>
        <begin position="270"/>
        <end position="289"/>
    </location>
</feature>